<evidence type="ECO:0000313" key="2">
    <source>
        <dbReference type="EMBL" id="SMP08968.1"/>
    </source>
</evidence>
<gene>
    <name evidence="2" type="ORF">SAMN06265339_0673</name>
</gene>
<name>A0ABY1NG96_9BACT</name>
<accession>A0ABY1NG96</accession>
<evidence type="ECO:0000313" key="3">
    <source>
        <dbReference type="Proteomes" id="UP001157911"/>
    </source>
</evidence>
<protein>
    <submittedName>
        <fullName evidence="2">Uncharacterized protein</fullName>
    </submittedName>
</protein>
<feature type="compositionally biased region" description="Basic and acidic residues" evidence="1">
    <location>
        <begin position="111"/>
        <end position="132"/>
    </location>
</feature>
<keyword evidence="3" id="KW-1185">Reference proteome</keyword>
<comment type="caution">
    <text evidence="2">The sequence shown here is derived from an EMBL/GenBank/DDBJ whole genome shotgun (WGS) entry which is preliminary data.</text>
</comment>
<feature type="region of interest" description="Disordered" evidence="1">
    <location>
        <begin position="107"/>
        <end position="136"/>
    </location>
</feature>
<evidence type="ECO:0000256" key="1">
    <source>
        <dbReference type="SAM" id="MobiDB-lite"/>
    </source>
</evidence>
<dbReference type="EMBL" id="FXUB01000001">
    <property type="protein sequence ID" value="SMP08968.1"/>
    <property type="molecule type" value="Genomic_DNA"/>
</dbReference>
<reference evidence="2 3" key="1">
    <citation type="submission" date="2017-05" db="EMBL/GenBank/DDBJ databases">
        <authorList>
            <person name="Varghese N."/>
            <person name="Submissions S."/>
        </authorList>
    </citation>
    <scope>NUCLEOTIDE SEQUENCE [LARGE SCALE GENOMIC DNA]</scope>
    <source>
        <strain evidence="2 3">DSM 15522</strain>
    </source>
</reference>
<organism evidence="2 3">
    <name type="scientific">Desulfurobacterium pacificum</name>
    <dbReference type="NCBI Taxonomy" id="240166"/>
    <lineage>
        <taxon>Bacteria</taxon>
        <taxon>Pseudomonadati</taxon>
        <taxon>Aquificota</taxon>
        <taxon>Aquificia</taxon>
        <taxon>Desulfurobacteriales</taxon>
        <taxon>Desulfurobacteriaceae</taxon>
        <taxon>Desulfurobacterium</taxon>
    </lineage>
</organism>
<proteinExistence type="predicted"/>
<dbReference type="Proteomes" id="UP001157911">
    <property type="component" value="Unassembled WGS sequence"/>
</dbReference>
<sequence length="181" mass="20824">MEKKIKFREDWFEDRKGLKNVYRVITKEEDGRRRVAEVWKGPYCIIPIIHENELSVKWCEEHGVPEVEGNAYKVAYGKAKELSKETGLPVTKWDIVIENGGVCVYDTEDDEKPKEAKEEEKKEEKPTKKFTIDDYDPSSPNFGDAIDALLEDGFEIPKISFHVCDDICEEASDWAGLFSGE</sequence>
<dbReference type="RefSeq" id="WP_283400164.1">
    <property type="nucleotide sequence ID" value="NZ_FXUB01000001.1"/>
</dbReference>